<dbReference type="EMBL" id="MT773681">
    <property type="protein sequence ID" value="QQP62989.1"/>
    <property type="molecule type" value="Genomic_DNA"/>
</dbReference>
<reference evidence="2" key="1">
    <citation type="submission" date="2020-07" db="EMBL/GenBank/DDBJ databases">
        <title>Fecal carriage and genetic characterization of CTX-M-1/9/1-producing Escherichia coli from healthy humans in Hangzhou, China.</title>
        <authorList>
            <person name="Chen J."/>
        </authorList>
    </citation>
    <scope>NUCLEOTIDE SEQUENCE</scope>
    <source>
        <strain evidence="2">1579</strain>
    </source>
</reference>
<dbReference type="Pfam" id="PF02498">
    <property type="entry name" value="Bro-N"/>
    <property type="match status" value="1"/>
</dbReference>
<feature type="domain" description="Bro-N" evidence="1">
    <location>
        <begin position="1"/>
        <end position="118"/>
    </location>
</feature>
<accession>A0A7T8R1I0</accession>
<evidence type="ECO:0000313" key="2">
    <source>
        <dbReference type="EMBL" id="QQP62989.1"/>
    </source>
</evidence>
<protein>
    <recommendedName>
        <fullName evidence="1">Bro-N domain-containing protein</fullName>
    </recommendedName>
</protein>
<name>A0A7T8R1I0_ECOLX</name>
<organism evidence="2">
    <name type="scientific">Escherichia coli</name>
    <dbReference type="NCBI Taxonomy" id="562"/>
    <lineage>
        <taxon>Bacteria</taxon>
        <taxon>Pseudomonadati</taxon>
        <taxon>Pseudomonadota</taxon>
        <taxon>Gammaproteobacteria</taxon>
        <taxon>Enterobacterales</taxon>
        <taxon>Enterobacteriaceae</taxon>
        <taxon>Escherichia</taxon>
    </lineage>
</organism>
<dbReference type="InterPro" id="IPR003497">
    <property type="entry name" value="BRO_N_domain"/>
</dbReference>
<dbReference type="Pfam" id="PF10548">
    <property type="entry name" value="P22_AR_C"/>
    <property type="match status" value="1"/>
</dbReference>
<dbReference type="PROSITE" id="PS51750">
    <property type="entry name" value="BRO_N"/>
    <property type="match status" value="1"/>
</dbReference>
<dbReference type="RefSeq" id="WP_223666328.1">
    <property type="nucleotide sequence ID" value="NZ_BFJP01000042.1"/>
</dbReference>
<dbReference type="InterPro" id="IPR018876">
    <property type="entry name" value="Phage_P22_antirepressor_C"/>
</dbReference>
<dbReference type="AlphaFoldDB" id="A0A7T8R1I0"/>
<sequence length="212" mass="24393">MNIVAKSDYNFQGFTFNPVTEGGSIWFTSAELAKALGYKKTDAISQIYARNADEFSDSMSLTLNMKVNGINNSLRNKSVRVYSLRGAHLVAMFASTPKAKEFRRWVLDILDRQAECSPIAKQFTDEELVNLCYLQLWMEKSQQMCKHIYPGMKQIGSELSGRIYDIAYETRYMSEETKKSLLREMKNLDTNNFVVKNAQPMLAKLRGEEWIH</sequence>
<dbReference type="SMART" id="SM01040">
    <property type="entry name" value="Bro-N"/>
    <property type="match status" value="1"/>
</dbReference>
<evidence type="ECO:0000259" key="1">
    <source>
        <dbReference type="PROSITE" id="PS51750"/>
    </source>
</evidence>
<proteinExistence type="predicted"/>